<keyword evidence="9" id="KW-0812">Transmembrane</keyword>
<evidence type="ECO:0000256" key="6">
    <source>
        <dbReference type="ARBA" id="ARBA00022898"/>
    </source>
</evidence>
<dbReference type="AlphaFoldDB" id="G0QPN3"/>
<dbReference type="GO" id="GO:0006520">
    <property type="term" value="P:amino acid metabolic process"/>
    <property type="evidence" value="ECO:0007669"/>
    <property type="project" value="InterPro"/>
</dbReference>
<dbReference type="Gene3D" id="3.40.640.10">
    <property type="entry name" value="Type I PLP-dependent aspartate aminotransferase-like (Major domain)"/>
    <property type="match status" value="1"/>
</dbReference>
<dbReference type="FunCoup" id="G0QPN3">
    <property type="interactions" value="305"/>
</dbReference>
<protein>
    <recommendedName>
        <fullName evidence="8">Aspartate aminotransferase</fullName>
        <ecNumber evidence="8">2.6.1.1</ecNumber>
    </recommendedName>
</protein>
<dbReference type="CDD" id="cd00609">
    <property type="entry name" value="AAT_like"/>
    <property type="match status" value="1"/>
</dbReference>
<dbReference type="OrthoDB" id="6752799at2759"/>
<dbReference type="InterPro" id="IPR000796">
    <property type="entry name" value="Asp_trans"/>
</dbReference>
<dbReference type="GO" id="GO:0004069">
    <property type="term" value="F:L-aspartate:2-oxoglutarate aminotransferase activity"/>
    <property type="evidence" value="ECO:0007669"/>
    <property type="project" value="UniProtKB-EC"/>
</dbReference>
<evidence type="ECO:0000256" key="9">
    <source>
        <dbReference type="SAM" id="Phobius"/>
    </source>
</evidence>
<dbReference type="GO" id="GO:0030170">
    <property type="term" value="F:pyridoxal phosphate binding"/>
    <property type="evidence" value="ECO:0007669"/>
    <property type="project" value="InterPro"/>
</dbReference>
<keyword evidence="6" id="KW-0663">Pyridoxal phosphate</keyword>
<feature type="domain" description="Aminotransferase class I/classII large" evidence="10">
    <location>
        <begin position="38"/>
        <end position="366"/>
    </location>
</feature>
<comment type="miscellaneous">
    <text evidence="8">In eukaryotes there are cytoplasmic, mitochondrial and chloroplastic isozymes.</text>
</comment>
<comment type="catalytic activity">
    <reaction evidence="7 8">
        <text>L-aspartate + 2-oxoglutarate = oxaloacetate + L-glutamate</text>
        <dbReference type="Rhea" id="RHEA:21824"/>
        <dbReference type="ChEBI" id="CHEBI:16452"/>
        <dbReference type="ChEBI" id="CHEBI:16810"/>
        <dbReference type="ChEBI" id="CHEBI:29985"/>
        <dbReference type="ChEBI" id="CHEBI:29991"/>
        <dbReference type="EC" id="2.6.1.1"/>
    </reaction>
</comment>
<keyword evidence="4 8" id="KW-0032">Aminotransferase</keyword>
<sequence>MIQRVVKRGFSLWSGVPLNPPDPVLGVAEAFKKDSAQNKVNLSVGAYRDDNGKPVILKCVQKASQIIMEKNLDNEYLPIEGNVNFINLALKLGYGNAFYNSNKDRIVGAQALSGTGALRVGLDFCKKFLPADTTVYIPNPTWPNHRNIAQDAGFQVKEYFYYDPALKNVNFQKLHDDISKMKDGSVLVMHACAHNPTGCDLSVEQWKELKDLFLKKNHICFMDMAYQGFTSGDCQADSASVRIFAEAGVNMLLAQSFAKSMGLYGQRIGSISILTKDANEQKHVLSQVKQVIRPQVSSPPLHGARIAEIILSNPDLLQLWYQEVKEMADRIAIMRKSLVKNLKDVGSTHNWSHITNQRGMFAYTVIQFFIYFIQFLIKKGSQQRSSQQSYK</sequence>
<dbReference type="RefSeq" id="XP_004036819.1">
    <property type="nucleotide sequence ID" value="XM_004036771.1"/>
</dbReference>
<evidence type="ECO:0000256" key="3">
    <source>
        <dbReference type="ARBA" id="ARBA00011738"/>
    </source>
</evidence>
<gene>
    <name evidence="11" type="ORF">IMG5_069750</name>
</gene>
<dbReference type="STRING" id="857967.G0QPN3"/>
<evidence type="ECO:0000313" key="12">
    <source>
        <dbReference type="Proteomes" id="UP000008983"/>
    </source>
</evidence>
<organism evidence="11 12">
    <name type="scientific">Ichthyophthirius multifiliis</name>
    <name type="common">White spot disease agent</name>
    <name type="synonym">Ich</name>
    <dbReference type="NCBI Taxonomy" id="5932"/>
    <lineage>
        <taxon>Eukaryota</taxon>
        <taxon>Sar</taxon>
        <taxon>Alveolata</taxon>
        <taxon>Ciliophora</taxon>
        <taxon>Intramacronucleata</taxon>
        <taxon>Oligohymenophorea</taxon>
        <taxon>Hymenostomatida</taxon>
        <taxon>Ophryoglenina</taxon>
        <taxon>Ichthyophthirius</taxon>
    </lineage>
</organism>
<keyword evidence="9" id="KW-1133">Transmembrane helix</keyword>
<comment type="subunit">
    <text evidence="3 8">Homodimer.</text>
</comment>
<dbReference type="PRINTS" id="PR00799">
    <property type="entry name" value="TRANSAMINASE"/>
</dbReference>
<evidence type="ECO:0000259" key="10">
    <source>
        <dbReference type="Pfam" id="PF00155"/>
    </source>
</evidence>
<dbReference type="NCBIfam" id="NF006719">
    <property type="entry name" value="PRK09257.1"/>
    <property type="match status" value="1"/>
</dbReference>
<dbReference type="InterPro" id="IPR015424">
    <property type="entry name" value="PyrdxlP-dep_Trfase"/>
</dbReference>
<name>G0QPN3_ICHMU</name>
<keyword evidence="9" id="KW-0472">Membrane</keyword>
<accession>G0QPN3</accession>
<dbReference type="GeneID" id="14908990"/>
<feature type="transmembrane region" description="Helical" evidence="9">
    <location>
        <begin position="360"/>
        <end position="377"/>
    </location>
</feature>
<dbReference type="InterPro" id="IPR004839">
    <property type="entry name" value="Aminotransferase_I/II_large"/>
</dbReference>
<evidence type="ECO:0000256" key="2">
    <source>
        <dbReference type="ARBA" id="ARBA00007441"/>
    </source>
</evidence>
<comment type="similarity">
    <text evidence="2">Belongs to the class-I pyridoxal-phosphate-dependent aminotransferase family.</text>
</comment>
<comment type="cofactor">
    <cofactor evidence="1">
        <name>pyridoxal 5'-phosphate</name>
        <dbReference type="ChEBI" id="CHEBI:597326"/>
    </cofactor>
</comment>
<dbReference type="SUPFAM" id="SSF53383">
    <property type="entry name" value="PLP-dependent transferases"/>
    <property type="match status" value="1"/>
</dbReference>
<dbReference type="EMBL" id="GL983570">
    <property type="protein sequence ID" value="EGR32833.1"/>
    <property type="molecule type" value="Genomic_DNA"/>
</dbReference>
<dbReference type="GO" id="GO:0005739">
    <property type="term" value="C:mitochondrion"/>
    <property type="evidence" value="ECO:0007669"/>
    <property type="project" value="TreeGrafter"/>
</dbReference>
<dbReference type="Gene3D" id="3.90.1150.10">
    <property type="entry name" value="Aspartate Aminotransferase, domain 1"/>
    <property type="match status" value="1"/>
</dbReference>
<dbReference type="OMA" id="VIDMAYQ"/>
<evidence type="ECO:0000313" key="11">
    <source>
        <dbReference type="EMBL" id="EGR32833.1"/>
    </source>
</evidence>
<dbReference type="InterPro" id="IPR015422">
    <property type="entry name" value="PyrdxlP-dep_Trfase_small"/>
</dbReference>
<dbReference type="InterPro" id="IPR004838">
    <property type="entry name" value="NHTrfase_class1_PyrdxlP-BS"/>
</dbReference>
<dbReference type="SMR" id="G0QPN3"/>
<dbReference type="PROSITE" id="PS00105">
    <property type="entry name" value="AA_TRANSFER_CLASS_1"/>
    <property type="match status" value="1"/>
</dbReference>
<keyword evidence="5 8" id="KW-0808">Transferase</keyword>
<dbReference type="eggNOG" id="KOG1411">
    <property type="taxonomic scope" value="Eukaryota"/>
</dbReference>
<proteinExistence type="inferred from homology"/>
<dbReference type="PANTHER" id="PTHR11879">
    <property type="entry name" value="ASPARTATE AMINOTRANSFERASE"/>
    <property type="match status" value="1"/>
</dbReference>
<dbReference type="Proteomes" id="UP000008983">
    <property type="component" value="Unassembled WGS sequence"/>
</dbReference>
<evidence type="ECO:0000256" key="1">
    <source>
        <dbReference type="ARBA" id="ARBA00001933"/>
    </source>
</evidence>
<dbReference type="FunFam" id="3.40.640.10:FF:000066">
    <property type="entry name" value="Aspartate aminotransferase"/>
    <property type="match status" value="1"/>
</dbReference>
<dbReference type="InterPro" id="IPR015421">
    <property type="entry name" value="PyrdxlP-dep_Trfase_major"/>
</dbReference>
<reference evidence="11 12" key="1">
    <citation type="submission" date="2011-07" db="EMBL/GenBank/DDBJ databases">
        <authorList>
            <person name="Coyne R."/>
            <person name="Brami D."/>
            <person name="Johnson J."/>
            <person name="Hostetler J."/>
            <person name="Hannick L."/>
            <person name="Clark T."/>
            <person name="Cassidy-Hanley D."/>
            <person name="Inman J."/>
        </authorList>
    </citation>
    <scope>NUCLEOTIDE SEQUENCE [LARGE SCALE GENOMIC DNA]</scope>
    <source>
        <strain evidence="11 12">G5</strain>
    </source>
</reference>
<dbReference type="Pfam" id="PF00155">
    <property type="entry name" value="Aminotran_1_2"/>
    <property type="match status" value="1"/>
</dbReference>
<evidence type="ECO:0000256" key="8">
    <source>
        <dbReference type="RuleBase" id="RU000480"/>
    </source>
</evidence>
<dbReference type="EC" id="2.6.1.1" evidence="8"/>
<dbReference type="PANTHER" id="PTHR11879:SF22">
    <property type="entry name" value="ASPARTATE AMINOTRANSFERASE, MITOCHONDRIAL"/>
    <property type="match status" value="1"/>
</dbReference>
<evidence type="ECO:0000256" key="5">
    <source>
        <dbReference type="ARBA" id="ARBA00022679"/>
    </source>
</evidence>
<dbReference type="InParanoid" id="G0QPN3"/>
<evidence type="ECO:0000256" key="4">
    <source>
        <dbReference type="ARBA" id="ARBA00022576"/>
    </source>
</evidence>
<keyword evidence="12" id="KW-1185">Reference proteome</keyword>
<evidence type="ECO:0000256" key="7">
    <source>
        <dbReference type="ARBA" id="ARBA00049185"/>
    </source>
</evidence>